<dbReference type="Gene3D" id="3.40.850.10">
    <property type="entry name" value="Kinesin motor domain"/>
    <property type="match status" value="1"/>
</dbReference>
<reference evidence="14" key="1">
    <citation type="submission" date="2021-12" db="EMBL/GenBank/DDBJ databases">
        <authorList>
            <person name="King R."/>
        </authorList>
    </citation>
    <scope>NUCLEOTIDE SEQUENCE</scope>
</reference>
<keyword evidence="7" id="KW-0518">Myosin</keyword>
<evidence type="ECO:0000256" key="2">
    <source>
        <dbReference type="ARBA" id="ARBA00004316"/>
    </source>
</evidence>
<evidence type="ECO:0000256" key="8">
    <source>
        <dbReference type="ARBA" id="ARBA00023175"/>
    </source>
</evidence>
<dbReference type="Gene3D" id="1.10.510.10">
    <property type="entry name" value="Transferase(Phosphotransferase) domain 1"/>
    <property type="match status" value="1"/>
</dbReference>
<evidence type="ECO:0000313" key="14">
    <source>
        <dbReference type="EMBL" id="CAH0776581.1"/>
    </source>
</evidence>
<evidence type="ECO:0008006" key="16">
    <source>
        <dbReference type="Google" id="ProtNLM"/>
    </source>
</evidence>
<dbReference type="InterPro" id="IPR036961">
    <property type="entry name" value="Kinesin_motor_dom_sf"/>
</dbReference>
<evidence type="ECO:0000259" key="13">
    <source>
        <dbReference type="SMART" id="SM00242"/>
    </source>
</evidence>
<dbReference type="InterPro" id="IPR011009">
    <property type="entry name" value="Kinase-like_dom_sf"/>
</dbReference>
<evidence type="ECO:0000256" key="11">
    <source>
        <dbReference type="ARBA" id="ARBA00023273"/>
    </source>
</evidence>
<dbReference type="InterPro" id="IPR001609">
    <property type="entry name" value="Myosin_head_motor_dom-like"/>
</dbReference>
<protein>
    <recommendedName>
        <fullName evidence="16">Neither inactivation nor afterpotential protein C</fullName>
    </recommendedName>
</protein>
<dbReference type="InterPro" id="IPR027417">
    <property type="entry name" value="P-loop_NTPase"/>
</dbReference>
<dbReference type="Gene3D" id="1.10.10.820">
    <property type="match status" value="1"/>
</dbReference>
<evidence type="ECO:0000256" key="4">
    <source>
        <dbReference type="ARBA" id="ARBA00022737"/>
    </source>
</evidence>
<gene>
    <name evidence="14" type="ORF">BEMITA_LOCUS12653</name>
</gene>
<dbReference type="EMBL" id="OU963869">
    <property type="protein sequence ID" value="CAH0776581.1"/>
    <property type="molecule type" value="Genomic_DNA"/>
</dbReference>
<proteinExistence type="predicted"/>
<evidence type="ECO:0000259" key="12">
    <source>
        <dbReference type="SMART" id="SM00219"/>
    </source>
</evidence>
<dbReference type="InterPro" id="IPR000719">
    <property type="entry name" value="Prot_kinase_dom"/>
</dbReference>
<keyword evidence="4" id="KW-0677">Repeat</keyword>
<dbReference type="PROSITE" id="PS00109">
    <property type="entry name" value="PROTEIN_KINASE_TYR"/>
    <property type="match status" value="1"/>
</dbReference>
<dbReference type="Pfam" id="PF00069">
    <property type="entry name" value="Pkinase"/>
    <property type="match status" value="1"/>
</dbReference>
<dbReference type="GO" id="GO:0004674">
    <property type="term" value="F:protein serine/threonine kinase activity"/>
    <property type="evidence" value="ECO:0007669"/>
    <property type="project" value="TreeGrafter"/>
</dbReference>
<dbReference type="InterPro" id="IPR008266">
    <property type="entry name" value="Tyr_kinase_AS"/>
</dbReference>
<dbReference type="Gene3D" id="3.30.200.20">
    <property type="entry name" value="Phosphorylase Kinase, domain 1"/>
    <property type="match status" value="1"/>
</dbReference>
<feature type="domain" description="Tyrosine-protein kinase catalytic" evidence="12">
    <location>
        <begin position="23"/>
        <end position="287"/>
    </location>
</feature>
<dbReference type="GO" id="GO:0042995">
    <property type="term" value="C:cell projection"/>
    <property type="evidence" value="ECO:0007669"/>
    <property type="project" value="UniProtKB-SubCell"/>
</dbReference>
<keyword evidence="9" id="KW-0009">Actin-binding</keyword>
<evidence type="ECO:0000256" key="3">
    <source>
        <dbReference type="ARBA" id="ARBA00022490"/>
    </source>
</evidence>
<keyword evidence="6" id="KW-0067">ATP-binding</keyword>
<evidence type="ECO:0000256" key="10">
    <source>
        <dbReference type="ARBA" id="ARBA00023212"/>
    </source>
</evidence>
<evidence type="ECO:0000256" key="5">
    <source>
        <dbReference type="ARBA" id="ARBA00022741"/>
    </source>
</evidence>
<feature type="domain" description="Myosin motor" evidence="13">
    <location>
        <begin position="339"/>
        <end position="1065"/>
    </location>
</feature>
<dbReference type="Gene3D" id="1.20.120.720">
    <property type="entry name" value="Myosin VI head, motor domain, U50 subdomain"/>
    <property type="match status" value="1"/>
</dbReference>
<keyword evidence="11" id="KW-0966">Cell projection</keyword>
<dbReference type="GO" id="GO:0003779">
    <property type="term" value="F:actin binding"/>
    <property type="evidence" value="ECO:0007669"/>
    <property type="project" value="UniProtKB-KW"/>
</dbReference>
<organism evidence="14 15">
    <name type="scientific">Bemisia tabaci</name>
    <name type="common">Sweetpotato whitefly</name>
    <name type="synonym">Aleurodes tabaci</name>
    <dbReference type="NCBI Taxonomy" id="7038"/>
    <lineage>
        <taxon>Eukaryota</taxon>
        <taxon>Metazoa</taxon>
        <taxon>Ecdysozoa</taxon>
        <taxon>Arthropoda</taxon>
        <taxon>Hexapoda</taxon>
        <taxon>Insecta</taxon>
        <taxon>Pterygota</taxon>
        <taxon>Neoptera</taxon>
        <taxon>Paraneoptera</taxon>
        <taxon>Hemiptera</taxon>
        <taxon>Sternorrhyncha</taxon>
        <taxon>Aleyrodoidea</taxon>
        <taxon>Aleyrodidae</taxon>
        <taxon>Aleyrodinae</taxon>
        <taxon>Bemisia</taxon>
    </lineage>
</organism>
<dbReference type="GO" id="GO:0005524">
    <property type="term" value="F:ATP binding"/>
    <property type="evidence" value="ECO:0007669"/>
    <property type="project" value="UniProtKB-KW"/>
</dbReference>
<comment type="subcellular location">
    <subcellularLocation>
        <location evidence="2">Cell projection</location>
    </subcellularLocation>
    <subcellularLocation>
        <location evidence="1">Cytoplasm</location>
        <location evidence="1">Cytoskeleton</location>
    </subcellularLocation>
</comment>
<evidence type="ECO:0000256" key="1">
    <source>
        <dbReference type="ARBA" id="ARBA00004245"/>
    </source>
</evidence>
<keyword evidence="15" id="KW-1185">Reference proteome</keyword>
<dbReference type="PANTHER" id="PTHR46256">
    <property type="entry name" value="AGAP011099-PA"/>
    <property type="match status" value="1"/>
</dbReference>
<dbReference type="GO" id="GO:0000146">
    <property type="term" value="F:microfilament motor activity"/>
    <property type="evidence" value="ECO:0007669"/>
    <property type="project" value="TreeGrafter"/>
</dbReference>
<dbReference type="AlphaFoldDB" id="A0A9P0G1E0"/>
<keyword evidence="10" id="KW-0206">Cytoskeleton</keyword>
<dbReference type="InterPro" id="IPR020635">
    <property type="entry name" value="Tyr_kinase_cat_dom"/>
</dbReference>
<dbReference type="Gene3D" id="1.20.5.4820">
    <property type="match status" value="1"/>
</dbReference>
<keyword evidence="5" id="KW-0547">Nucleotide-binding</keyword>
<keyword evidence="3" id="KW-0963">Cytoplasm</keyword>
<dbReference type="GO" id="GO:0030832">
    <property type="term" value="P:regulation of actin filament length"/>
    <property type="evidence" value="ECO:0007669"/>
    <property type="project" value="TreeGrafter"/>
</dbReference>
<dbReference type="Gene3D" id="1.20.58.530">
    <property type="match status" value="1"/>
</dbReference>
<dbReference type="SUPFAM" id="SSF52540">
    <property type="entry name" value="P-loop containing nucleoside triphosphate hydrolases"/>
    <property type="match status" value="1"/>
</dbReference>
<dbReference type="Pfam" id="PF00063">
    <property type="entry name" value="Myosin_head"/>
    <property type="match status" value="1"/>
</dbReference>
<dbReference type="SMART" id="SM00242">
    <property type="entry name" value="MYSc"/>
    <property type="match status" value="1"/>
</dbReference>
<name>A0A9P0G1E0_BEMTA</name>
<dbReference type="SMART" id="SM00219">
    <property type="entry name" value="TyrKc"/>
    <property type="match status" value="1"/>
</dbReference>
<keyword evidence="8" id="KW-0505">Motor protein</keyword>
<dbReference type="InterPro" id="IPR052409">
    <property type="entry name" value="Myosin-III_kinase_activity"/>
</dbReference>
<evidence type="ECO:0000256" key="9">
    <source>
        <dbReference type="ARBA" id="ARBA00023203"/>
    </source>
</evidence>
<dbReference type="PRINTS" id="PR00193">
    <property type="entry name" value="MYOSINHEAVY"/>
</dbReference>
<evidence type="ECO:0000256" key="7">
    <source>
        <dbReference type="ARBA" id="ARBA00023123"/>
    </source>
</evidence>
<dbReference type="GO" id="GO:0004713">
    <property type="term" value="F:protein tyrosine kinase activity"/>
    <property type="evidence" value="ECO:0007669"/>
    <property type="project" value="InterPro"/>
</dbReference>
<evidence type="ECO:0000313" key="15">
    <source>
        <dbReference type="Proteomes" id="UP001152759"/>
    </source>
</evidence>
<evidence type="ECO:0000256" key="6">
    <source>
        <dbReference type="ARBA" id="ARBA00022840"/>
    </source>
</evidence>
<accession>A0A9P0G1E0</accession>
<dbReference type="PANTHER" id="PTHR46256:SF2">
    <property type="entry name" value="NEITHER INACTIVATION NOR AFTERPOTENTIAL PROTEIN C"/>
    <property type="match status" value="1"/>
</dbReference>
<dbReference type="GO" id="GO:0016459">
    <property type="term" value="C:myosin complex"/>
    <property type="evidence" value="ECO:0007669"/>
    <property type="project" value="UniProtKB-KW"/>
</dbReference>
<sequence length="1101" mass="126189">MAQKGLSKDQLNLESLPDPGDRYELGELMGSGVGGEVYEAIDNESGRMKVAIKVMKAYPDNMSGIKEEYRILRDLSNHSNLPDFYGAYLRRGSEYDDIWFVMQLCEGGTVVDLSKGLLMQGKRMSEEHISFILKETLKALCYLQENHVIHRDVRGSNILLTKDGEIKVADFGLSRELKSTLDRRNSCLGSPNWMAPELVNSSRRSDDEENTYDSKIDVWALGITAIEIGDGKPPFQDIHPTRAMFQIVKNPPPSLARPSNWSQNYNDFITECLEKNPEHRPFIMELMEHPFITALPENDFHFASELKALMASIDNNMKEHRKAEVQIRKGLLKVAETGELESMHVEDLAALDVITEDTIVAELQARLAAGMPYTFIGDVLLYLNPYTDLNIYSLKHHYKYQAKARSDNAPHIFSVVDSAYQDLFHHNEAQHILIAGETLSGKTTTMKHALKHLLFLGQQTTNKIGDRIEKSLKVIHAFANAATPLHDNSTRHVLQTQVTFTTTGKVSGAIFWLYQLEKWRVTGSKEFQNANFHMFYYFYDAMDESGELSKYSLESGRQYKYLRTTNDGETAPRSIRSARETPRENVQHFKEIKEIFAALEIEENEQKVIWSTLAAILLLGEVTFHDLEDGTAEVQNPQVAAKVAQLIGVDEKKFCWSLLNYCVVQKGTAARRRHTRVEATIARDVLARGLYFRLVDWIVNILNLKLSMTRVIFGDKYYINILDMFGFECFQKNYLEQLYVNTFNEQMQYHYNQKVFSWEMQEQEEEEIPIQALQFYDNKPTVDELMRKPDGLLYVIDEASRSSQGANFIAETLESDGRGPRIKMATGKEFCVAHYTGKVCYEIKDMPEKNRDFLPPEMIETLRTSSCKIVKQMFTNQLTKSGNLTISSDQNTLVAVGKKKRWGAALVQENQKSRKFNTESRGEYSQTRRMRTGCAVFRASCLEVLRNVSGSASGGGTHFVRCIRTDLTGQPKGFQPEVVRQQMRALAIVDTAKARQKGYSHRVNFNDFLQRYKFLAFDFDENVDITKENCRLLLIRLKMEGWVIGKNKVFLRYYNEEYLSRLYETQVKKIIKVQAMMRAFIAKKRVPKLGSRQNSGSIDNY</sequence>
<dbReference type="Proteomes" id="UP001152759">
    <property type="component" value="Chromosome 8"/>
</dbReference>
<dbReference type="SUPFAM" id="SSF56112">
    <property type="entry name" value="Protein kinase-like (PK-like)"/>
    <property type="match status" value="1"/>
</dbReference>